<dbReference type="Proteomes" id="UP000288227">
    <property type="component" value="Unassembled WGS sequence"/>
</dbReference>
<gene>
    <name evidence="6" type="ORF">SanaruYs_33600</name>
</gene>
<dbReference type="SUPFAM" id="SSF56112">
    <property type="entry name" value="Protein kinase-like (PK-like)"/>
    <property type="match status" value="1"/>
</dbReference>
<comment type="caution">
    <text evidence="6">The sequence shown here is derived from an EMBL/GenBank/DDBJ whole genome shotgun (WGS) entry which is preliminary data.</text>
</comment>
<dbReference type="PANTHER" id="PTHR43851">
    <property type="match status" value="1"/>
</dbReference>
<dbReference type="InterPro" id="IPR051409">
    <property type="entry name" value="Atypical_kinase_ADCK"/>
</dbReference>
<proteinExistence type="inferred from homology"/>
<dbReference type="GO" id="GO:0005524">
    <property type="term" value="F:ATP binding"/>
    <property type="evidence" value="ECO:0007669"/>
    <property type="project" value="UniProtKB-KW"/>
</dbReference>
<evidence type="ECO:0000259" key="5">
    <source>
        <dbReference type="Pfam" id="PF03109"/>
    </source>
</evidence>
<organism evidence="6 7">
    <name type="scientific">Chryseotalea sanaruensis</name>
    <dbReference type="NCBI Taxonomy" id="2482724"/>
    <lineage>
        <taxon>Bacteria</taxon>
        <taxon>Pseudomonadati</taxon>
        <taxon>Bacteroidota</taxon>
        <taxon>Cytophagia</taxon>
        <taxon>Cytophagales</taxon>
        <taxon>Chryseotaleaceae</taxon>
        <taxon>Chryseotalea</taxon>
    </lineage>
</organism>
<evidence type="ECO:0000256" key="2">
    <source>
        <dbReference type="ARBA" id="ARBA00022679"/>
    </source>
</evidence>
<evidence type="ECO:0000256" key="1">
    <source>
        <dbReference type="ARBA" id="ARBA00009670"/>
    </source>
</evidence>
<sequence length="430" mass="49028">MKEQESIPTSKVQRAGKFIGTGAKIGANYLKHYGKQLVTGESNKDDLHQNNARDIYKSLSELKGSALKVAQMLSMDKNILPSAYQQQFAMAQYSAPPLSYPLVVKTFQRQFGKNPDQLFDSFSKSAANAASIGQVHKAVKNGKNLAVKIQYPGVGDSVKSDLAMVKPIALRMFELNASEYDDYIQEVEARMLEETDYDLELKRSLDLSVKSGKIKNVIFPNYYPEFSGPKILTMDWIDGKPLGETLKHEIPQEQRNVLGQAMWDFYHFQMHTLKAVHADPHPGNFLVTPDYKLGIIDFGCVKVMTEDFHAKYFQLLDPTLIDDTKRLEKAFYDLRFIYPDDTDKEKEFFMDIFTKLVVLLSKPFRSSTFDFADKAYFDTIFAFGEEISGMKELRKSKKARGVKDALYINRTYFGLYNILHDLKATVNTAY</sequence>
<dbReference type="Gene3D" id="1.10.510.10">
    <property type="entry name" value="Transferase(Phosphotransferase) domain 1"/>
    <property type="match status" value="1"/>
</dbReference>
<dbReference type="EMBL" id="BHXQ01000006">
    <property type="protein sequence ID" value="GCC53118.1"/>
    <property type="molecule type" value="Genomic_DNA"/>
</dbReference>
<evidence type="ECO:0000256" key="3">
    <source>
        <dbReference type="ARBA" id="ARBA00022741"/>
    </source>
</evidence>
<dbReference type="InterPro" id="IPR011009">
    <property type="entry name" value="Kinase-like_dom_sf"/>
</dbReference>
<dbReference type="GO" id="GO:0016740">
    <property type="term" value="F:transferase activity"/>
    <property type="evidence" value="ECO:0007669"/>
    <property type="project" value="UniProtKB-KW"/>
</dbReference>
<evidence type="ECO:0000313" key="7">
    <source>
        <dbReference type="Proteomes" id="UP000288227"/>
    </source>
</evidence>
<evidence type="ECO:0000256" key="4">
    <source>
        <dbReference type="ARBA" id="ARBA00022840"/>
    </source>
</evidence>
<dbReference type="Pfam" id="PF03109">
    <property type="entry name" value="ABC1"/>
    <property type="match status" value="1"/>
</dbReference>
<keyword evidence="4" id="KW-0067">ATP-binding</keyword>
<dbReference type="AlphaFoldDB" id="A0A401UDY3"/>
<name>A0A401UDY3_9BACT</name>
<dbReference type="InterPro" id="IPR034646">
    <property type="entry name" value="ADCK3_dom"/>
</dbReference>
<reference evidence="6 7" key="1">
    <citation type="submission" date="2018-11" db="EMBL/GenBank/DDBJ databases">
        <title>Chryseotalea sanarue gen. nov., sp., nov., a member of the family Cytophagaceae, isolated from a brackish lake in Hamamatsu Japan.</title>
        <authorList>
            <person name="Maejima Y."/>
            <person name="Iino T."/>
            <person name="Muraguchi Y."/>
            <person name="Fukuda K."/>
            <person name="Ohkuma M."/>
            <person name="Moriuchi R."/>
            <person name="Dohra H."/>
            <person name="Kimbara K."/>
            <person name="Shintani M."/>
        </authorList>
    </citation>
    <scope>NUCLEOTIDE SEQUENCE [LARGE SCALE GENOMIC DNA]</scope>
    <source>
        <strain evidence="6 7">Ys</strain>
    </source>
</reference>
<dbReference type="PANTHER" id="PTHR43851:SF3">
    <property type="entry name" value="COENZYME Q8"/>
    <property type="match status" value="1"/>
</dbReference>
<comment type="similarity">
    <text evidence="1">Belongs to the protein kinase superfamily. ADCK protein kinase family.</text>
</comment>
<evidence type="ECO:0000313" key="6">
    <source>
        <dbReference type="EMBL" id="GCC53118.1"/>
    </source>
</evidence>
<protein>
    <submittedName>
        <fullName evidence="6">ABC transporter</fullName>
    </submittedName>
</protein>
<dbReference type="InterPro" id="IPR004147">
    <property type="entry name" value="ABC1_dom"/>
</dbReference>
<feature type="domain" description="ABC1 atypical kinase-like" evidence="5">
    <location>
        <begin position="92"/>
        <end position="329"/>
    </location>
</feature>
<keyword evidence="7" id="KW-1185">Reference proteome</keyword>
<accession>A0A401UDY3</accession>
<keyword evidence="2" id="KW-0808">Transferase</keyword>
<dbReference type="RefSeq" id="WP_246011931.1">
    <property type="nucleotide sequence ID" value="NZ_BHXQ01000006.1"/>
</dbReference>
<keyword evidence="3" id="KW-0547">Nucleotide-binding</keyword>
<dbReference type="CDD" id="cd13970">
    <property type="entry name" value="ABC1_ADCK3"/>
    <property type="match status" value="1"/>
</dbReference>